<evidence type="ECO:0000313" key="10">
    <source>
        <dbReference type="EMBL" id="HIU57592.1"/>
    </source>
</evidence>
<feature type="transmembrane region" description="Helical" evidence="7">
    <location>
        <begin position="353"/>
        <end position="375"/>
    </location>
</feature>
<feature type="domain" description="MacB-like periplasmic core" evidence="9">
    <location>
        <begin position="21"/>
        <end position="227"/>
    </location>
</feature>
<organism evidence="10 11">
    <name type="scientific">Candidatus Ornithomonoglobus merdipullorum</name>
    <dbReference type="NCBI Taxonomy" id="2840895"/>
    <lineage>
        <taxon>Bacteria</taxon>
        <taxon>Bacillati</taxon>
        <taxon>Bacillota</taxon>
        <taxon>Clostridia</taxon>
        <taxon>Candidatus Ornithomonoglobus</taxon>
    </lineage>
</organism>
<feature type="transmembrane region" description="Helical" evidence="7">
    <location>
        <begin position="257"/>
        <end position="278"/>
    </location>
</feature>
<feature type="transmembrane region" description="Helical" evidence="7">
    <location>
        <begin position="652"/>
        <end position="676"/>
    </location>
</feature>
<keyword evidence="5 7" id="KW-0472">Membrane</keyword>
<dbReference type="Proteomes" id="UP000824109">
    <property type="component" value="Unassembled WGS sequence"/>
</dbReference>
<dbReference type="InterPro" id="IPR050250">
    <property type="entry name" value="Macrolide_Exporter_MacB"/>
</dbReference>
<evidence type="ECO:0000256" key="1">
    <source>
        <dbReference type="ARBA" id="ARBA00004651"/>
    </source>
</evidence>
<evidence type="ECO:0000256" key="4">
    <source>
        <dbReference type="ARBA" id="ARBA00022989"/>
    </source>
</evidence>
<feature type="transmembrane region" description="Helical" evidence="7">
    <location>
        <begin position="712"/>
        <end position="734"/>
    </location>
</feature>
<dbReference type="EMBL" id="DVNB01000076">
    <property type="protein sequence ID" value="HIU57592.1"/>
    <property type="molecule type" value="Genomic_DNA"/>
</dbReference>
<dbReference type="Pfam" id="PF02687">
    <property type="entry name" value="FtsX"/>
    <property type="match status" value="2"/>
</dbReference>
<evidence type="ECO:0000256" key="6">
    <source>
        <dbReference type="ARBA" id="ARBA00038076"/>
    </source>
</evidence>
<feature type="transmembrane region" description="Helical" evidence="7">
    <location>
        <begin position="746"/>
        <end position="768"/>
    </location>
</feature>
<evidence type="ECO:0000256" key="7">
    <source>
        <dbReference type="SAM" id="Phobius"/>
    </source>
</evidence>
<dbReference type="GO" id="GO:0022857">
    <property type="term" value="F:transmembrane transporter activity"/>
    <property type="evidence" value="ECO:0007669"/>
    <property type="project" value="TreeGrafter"/>
</dbReference>
<dbReference type="InterPro" id="IPR025857">
    <property type="entry name" value="MacB_PCD"/>
</dbReference>
<reference evidence="10" key="1">
    <citation type="submission" date="2020-10" db="EMBL/GenBank/DDBJ databases">
        <authorList>
            <person name="Gilroy R."/>
        </authorList>
    </citation>
    <scope>NUCLEOTIDE SEQUENCE</scope>
    <source>
        <strain evidence="10">USAMLcec3-3695</strain>
    </source>
</reference>
<comment type="caution">
    <text evidence="10">The sequence shown here is derived from an EMBL/GenBank/DDBJ whole genome shotgun (WGS) entry which is preliminary data.</text>
</comment>
<comment type="subcellular location">
    <subcellularLocation>
        <location evidence="1">Cell membrane</location>
        <topology evidence="1">Multi-pass membrane protein</topology>
    </subcellularLocation>
</comment>
<feature type="transmembrane region" description="Helical" evidence="7">
    <location>
        <begin position="21"/>
        <end position="40"/>
    </location>
</feature>
<feature type="transmembrane region" description="Helical" evidence="7">
    <location>
        <begin position="428"/>
        <end position="449"/>
    </location>
</feature>
<reference evidence="10" key="2">
    <citation type="journal article" date="2021" name="PeerJ">
        <title>Extensive microbial diversity within the chicken gut microbiome revealed by metagenomics and culture.</title>
        <authorList>
            <person name="Gilroy R."/>
            <person name="Ravi A."/>
            <person name="Getino M."/>
            <person name="Pursley I."/>
            <person name="Horton D.L."/>
            <person name="Alikhan N.F."/>
            <person name="Baker D."/>
            <person name="Gharbi K."/>
            <person name="Hall N."/>
            <person name="Watson M."/>
            <person name="Adriaenssens E.M."/>
            <person name="Foster-Nyarko E."/>
            <person name="Jarju S."/>
            <person name="Secka A."/>
            <person name="Antonio M."/>
            <person name="Oren A."/>
            <person name="Chaudhuri R.R."/>
            <person name="La Ragione R."/>
            <person name="Hildebrand F."/>
            <person name="Pallen M.J."/>
        </authorList>
    </citation>
    <scope>NUCLEOTIDE SEQUENCE</scope>
    <source>
        <strain evidence="10">USAMLcec3-3695</strain>
    </source>
</reference>
<evidence type="ECO:0000259" key="9">
    <source>
        <dbReference type="Pfam" id="PF12704"/>
    </source>
</evidence>
<dbReference type="GO" id="GO:0005886">
    <property type="term" value="C:plasma membrane"/>
    <property type="evidence" value="ECO:0007669"/>
    <property type="project" value="UniProtKB-SubCell"/>
</dbReference>
<evidence type="ECO:0000256" key="3">
    <source>
        <dbReference type="ARBA" id="ARBA00022692"/>
    </source>
</evidence>
<dbReference type="AlphaFoldDB" id="A0A9D1SFB5"/>
<keyword evidence="4 7" id="KW-1133">Transmembrane helix</keyword>
<dbReference type="InterPro" id="IPR003838">
    <property type="entry name" value="ABC3_permease_C"/>
</dbReference>
<feature type="domain" description="ABC3 transporter permease C-terminal" evidence="8">
    <location>
        <begin position="264"/>
        <end position="387"/>
    </location>
</feature>
<dbReference type="PANTHER" id="PTHR30572:SF4">
    <property type="entry name" value="ABC TRANSPORTER PERMEASE YTRF"/>
    <property type="match status" value="1"/>
</dbReference>
<keyword evidence="2" id="KW-1003">Cell membrane</keyword>
<comment type="similarity">
    <text evidence="6">Belongs to the ABC-4 integral membrane protein family.</text>
</comment>
<sequence>MKSYLSLIPISAKVHRRQNKMTIICITLAVFLVTAIFSMAEMELRSQQIRAVINYGNWHIGIRNISEEDAALISERPDVEAFSPYEALNYRLRDDYELGGKQIAICAVGEDFVTDIYSDGLAEGEFPNSGNEVILTYNAKEALGISIGDTVDIKIPTGDVLPFTVSGLVTDTIMTDRADAIAVLMLPEPFKEICAKVQDRELTDIDMMYYVQFKDNVNIASSIRDVKAQFELADEDVGENTALLGAMGYSGSYVMQGLYIIAGVLFVLVLTAGVLMIASSMNSNIAQRTEFFGMLRCIGAERKQVMRFVRLEALNWCKTAIPIGVGIGVVLTWVLCAVLRVLSAGFFSTLPVFGVSISGIIMGIIVGLLTVLIAAQAPAKKASKVSPLAAVSGNTGQVKNIRRAANTRRMKIETAIGMHHAKQNKKNLLLMSGSFAVCIVLFLCFSTLIDFMDHALTPLRPYTPDVSIVSKDNACSVPKDMVKELYGKEGIKRVFGRMFAYDIPAKVNGVEKKVMLISYESYQMNWVDEERWASDRIGFEQVVKDTDEGYVLVSHNEQNNIKDGDVISTSLGDLTVAATLYVCPFSGDEDTVVLVCSEALFTKLTGETDYTIIDIQLSLGASEEDVEAIRAYAGQDYTFSDRRLDNREAAGAYYSFVLFIYGFLAIIAMITVFNIMNSVSMSVSARMKQYGAMRAVGMDMAQMKRMIYAETFTYAISGTLAGVVLGIPLHRFAWQNLIYNQWNDPWIFPVLALIVIVALVISSCILAVRNPLKRIENMSVVDVLSEQ</sequence>
<name>A0A9D1SFB5_9FIRM</name>
<proteinExistence type="inferred from homology"/>
<evidence type="ECO:0000256" key="5">
    <source>
        <dbReference type="ARBA" id="ARBA00023136"/>
    </source>
</evidence>
<evidence type="ECO:0000256" key="2">
    <source>
        <dbReference type="ARBA" id="ARBA00022475"/>
    </source>
</evidence>
<dbReference type="PANTHER" id="PTHR30572">
    <property type="entry name" value="MEMBRANE COMPONENT OF TRANSPORTER-RELATED"/>
    <property type="match status" value="1"/>
</dbReference>
<evidence type="ECO:0000313" key="11">
    <source>
        <dbReference type="Proteomes" id="UP000824109"/>
    </source>
</evidence>
<feature type="domain" description="ABC3 transporter permease C-terminal" evidence="8">
    <location>
        <begin position="663"/>
        <end position="773"/>
    </location>
</feature>
<dbReference type="Pfam" id="PF12704">
    <property type="entry name" value="MacB_PCD"/>
    <property type="match status" value="1"/>
</dbReference>
<keyword evidence="3 7" id="KW-0812">Transmembrane</keyword>
<accession>A0A9D1SFB5</accession>
<gene>
    <name evidence="10" type="ORF">IAA61_07240</name>
</gene>
<feature type="transmembrane region" description="Helical" evidence="7">
    <location>
        <begin position="320"/>
        <end position="347"/>
    </location>
</feature>
<protein>
    <submittedName>
        <fullName evidence="10">ABC transporter permease</fullName>
    </submittedName>
</protein>
<evidence type="ECO:0000259" key="8">
    <source>
        <dbReference type="Pfam" id="PF02687"/>
    </source>
</evidence>